<dbReference type="Pfam" id="PF00881">
    <property type="entry name" value="Nitroreductase"/>
    <property type="match status" value="2"/>
</dbReference>
<dbReference type="EC" id="1.3.3.13" evidence="7"/>
<comment type="cofactor">
    <cofactor evidence="1">
        <name>FMN</name>
        <dbReference type="ChEBI" id="CHEBI:58210"/>
    </cofactor>
</comment>
<evidence type="ECO:0000313" key="7">
    <source>
        <dbReference type="EMBL" id="MPL76427.1"/>
    </source>
</evidence>
<evidence type="ECO:0000256" key="3">
    <source>
        <dbReference type="ARBA" id="ARBA00022630"/>
    </source>
</evidence>
<dbReference type="InterPro" id="IPR029479">
    <property type="entry name" value="Nitroreductase"/>
</dbReference>
<comment type="caution">
    <text evidence="7">The sequence shown here is derived from an EMBL/GenBank/DDBJ whole genome shotgun (WGS) entry which is preliminary data.</text>
</comment>
<sequence length="168" mass="19134">MEVIFNRRSIRKYEDKPVEREKIEKLLRAAMQAPSAGNQQPWEFIIVEDKERLKKLSEASPYSKMVANSPVTVVLLSREEGVKFPPCIPQDMGAAAENLLLEAVELGLGAVWLGIAPVQERMNYIKDMFGLPEGIEPFALIPVGYPDGQKNEFIDRFDATRVHYENWK</sequence>
<reference evidence="7" key="1">
    <citation type="submission" date="2019-08" db="EMBL/GenBank/DDBJ databases">
        <authorList>
            <person name="Kucharzyk K."/>
            <person name="Murdoch R.W."/>
            <person name="Higgins S."/>
            <person name="Loffler F."/>
        </authorList>
    </citation>
    <scope>NUCLEOTIDE SEQUENCE</scope>
</reference>
<dbReference type="EMBL" id="VSSQ01000097">
    <property type="protein sequence ID" value="MPL76427.1"/>
    <property type="molecule type" value="Genomic_DNA"/>
</dbReference>
<evidence type="ECO:0000259" key="6">
    <source>
        <dbReference type="Pfam" id="PF00881"/>
    </source>
</evidence>
<evidence type="ECO:0000256" key="4">
    <source>
        <dbReference type="ARBA" id="ARBA00022643"/>
    </source>
</evidence>
<keyword evidence="4" id="KW-0288">FMN</keyword>
<evidence type="ECO:0000256" key="2">
    <source>
        <dbReference type="ARBA" id="ARBA00007118"/>
    </source>
</evidence>
<proteinExistence type="inferred from homology"/>
<dbReference type="AlphaFoldDB" id="A0A644UBY3"/>
<dbReference type="Gene3D" id="3.40.109.10">
    <property type="entry name" value="NADH Oxidase"/>
    <property type="match status" value="1"/>
</dbReference>
<feature type="domain" description="Nitroreductase" evidence="6">
    <location>
        <begin position="5"/>
        <end position="59"/>
    </location>
</feature>
<feature type="domain" description="Nitroreductase" evidence="6">
    <location>
        <begin position="62"/>
        <end position="145"/>
    </location>
</feature>
<keyword evidence="3" id="KW-0285">Flavoprotein</keyword>
<comment type="similarity">
    <text evidence="2">Belongs to the nitroreductase family.</text>
</comment>
<dbReference type="PANTHER" id="PTHR43673:SF2">
    <property type="entry name" value="NITROREDUCTASE"/>
    <property type="match status" value="1"/>
</dbReference>
<dbReference type="CDD" id="cd02150">
    <property type="entry name" value="nitroreductase"/>
    <property type="match status" value="1"/>
</dbReference>
<evidence type="ECO:0000256" key="1">
    <source>
        <dbReference type="ARBA" id="ARBA00001917"/>
    </source>
</evidence>
<organism evidence="7">
    <name type="scientific">bioreactor metagenome</name>
    <dbReference type="NCBI Taxonomy" id="1076179"/>
    <lineage>
        <taxon>unclassified sequences</taxon>
        <taxon>metagenomes</taxon>
        <taxon>ecological metagenomes</taxon>
    </lineage>
</organism>
<dbReference type="GO" id="GO:0016491">
    <property type="term" value="F:oxidoreductase activity"/>
    <property type="evidence" value="ECO:0007669"/>
    <property type="project" value="UniProtKB-KW"/>
</dbReference>
<accession>A0A644UBY3</accession>
<dbReference type="SUPFAM" id="SSF55469">
    <property type="entry name" value="FMN-dependent nitroreductase-like"/>
    <property type="match status" value="1"/>
</dbReference>
<evidence type="ECO:0000256" key="5">
    <source>
        <dbReference type="ARBA" id="ARBA00023002"/>
    </source>
</evidence>
<gene>
    <name evidence="7" type="primary">albA_2</name>
    <name evidence="7" type="ORF">SDC9_22272</name>
</gene>
<keyword evidence="5 7" id="KW-0560">Oxidoreductase</keyword>
<name>A0A644UBY3_9ZZZZ</name>
<protein>
    <submittedName>
        <fullName evidence="7">Albonoursin synthase</fullName>
        <ecNumber evidence="7">1.3.3.13</ecNumber>
    </submittedName>
</protein>
<dbReference type="PANTHER" id="PTHR43673">
    <property type="entry name" value="NAD(P)H NITROREDUCTASE YDGI-RELATED"/>
    <property type="match status" value="1"/>
</dbReference>
<dbReference type="InterPro" id="IPR000415">
    <property type="entry name" value="Nitroreductase-like"/>
</dbReference>